<proteinExistence type="predicted"/>
<gene>
    <name evidence="2" type="ORF">KIN20_035323</name>
</gene>
<keyword evidence="3" id="KW-1185">Reference proteome</keyword>
<comment type="caution">
    <text evidence="2">The sequence shown here is derived from an EMBL/GenBank/DDBJ whole genome shotgun (WGS) entry which is preliminary data.</text>
</comment>
<sequence>MLIGDRSVGLPIARVGAYMKESLSQGTANKRTVERQFKNSRERDESLEEWERRKEEPVKKKQWSFGSASGFGKPKAPFDATRQCHTAHCQNTKDKIDDKLNGVEVSRIPPTVQIAFHPALVFSDPNTTPFEGSRFESFDEVEDACHEFFDSKSEEWYFDQIRNLADR</sequence>
<feature type="compositionally biased region" description="Basic and acidic residues" evidence="1">
    <location>
        <begin position="31"/>
        <end position="59"/>
    </location>
</feature>
<reference evidence="2" key="1">
    <citation type="submission" date="2021-06" db="EMBL/GenBank/DDBJ databases">
        <title>Parelaphostrongylus tenuis whole genome reference sequence.</title>
        <authorList>
            <person name="Garwood T.J."/>
            <person name="Larsen P.A."/>
            <person name="Fountain-Jones N.M."/>
            <person name="Garbe J.R."/>
            <person name="Macchietto M.G."/>
            <person name="Kania S.A."/>
            <person name="Gerhold R.W."/>
            <person name="Richards J.E."/>
            <person name="Wolf T.M."/>
        </authorList>
    </citation>
    <scope>NUCLEOTIDE SEQUENCE</scope>
    <source>
        <strain evidence="2">MNPRO001-30</strain>
        <tissue evidence="2">Meninges</tissue>
    </source>
</reference>
<evidence type="ECO:0000313" key="3">
    <source>
        <dbReference type="Proteomes" id="UP001196413"/>
    </source>
</evidence>
<feature type="region of interest" description="Disordered" evidence="1">
    <location>
        <begin position="23"/>
        <end position="79"/>
    </location>
</feature>
<dbReference type="AlphaFoldDB" id="A0AAD5RBE3"/>
<accession>A0AAD5RBE3</accession>
<organism evidence="2 3">
    <name type="scientific">Parelaphostrongylus tenuis</name>
    <name type="common">Meningeal worm</name>
    <dbReference type="NCBI Taxonomy" id="148309"/>
    <lineage>
        <taxon>Eukaryota</taxon>
        <taxon>Metazoa</taxon>
        <taxon>Ecdysozoa</taxon>
        <taxon>Nematoda</taxon>
        <taxon>Chromadorea</taxon>
        <taxon>Rhabditida</taxon>
        <taxon>Rhabditina</taxon>
        <taxon>Rhabditomorpha</taxon>
        <taxon>Strongyloidea</taxon>
        <taxon>Metastrongylidae</taxon>
        <taxon>Parelaphostrongylus</taxon>
    </lineage>
</organism>
<name>A0AAD5RBE3_PARTN</name>
<protein>
    <submittedName>
        <fullName evidence="2">Uncharacterized protein</fullName>
    </submittedName>
</protein>
<evidence type="ECO:0000313" key="2">
    <source>
        <dbReference type="EMBL" id="KAJ1373005.1"/>
    </source>
</evidence>
<dbReference type="EMBL" id="JAHQIW010007216">
    <property type="protein sequence ID" value="KAJ1373005.1"/>
    <property type="molecule type" value="Genomic_DNA"/>
</dbReference>
<dbReference type="Proteomes" id="UP001196413">
    <property type="component" value="Unassembled WGS sequence"/>
</dbReference>
<evidence type="ECO:0000256" key="1">
    <source>
        <dbReference type="SAM" id="MobiDB-lite"/>
    </source>
</evidence>